<evidence type="ECO:0000256" key="1">
    <source>
        <dbReference type="SAM" id="Phobius"/>
    </source>
</evidence>
<dbReference type="Proteomes" id="UP000436911">
    <property type="component" value="Unassembled WGS sequence"/>
</dbReference>
<dbReference type="Pfam" id="PF13116">
    <property type="entry name" value="YhdP"/>
    <property type="match status" value="1"/>
</dbReference>
<dbReference type="AlphaFoldDB" id="A0A368NTV5"/>
<feature type="transmembrane region" description="Helical" evidence="1">
    <location>
        <begin position="79"/>
        <end position="98"/>
    </location>
</feature>
<keyword evidence="1" id="KW-0472">Membrane</keyword>
<keyword evidence="1" id="KW-0812">Transmembrane</keyword>
<feature type="domain" description="YhdP central" evidence="2">
    <location>
        <begin position="453"/>
        <end position="922"/>
    </location>
</feature>
<dbReference type="EMBL" id="QUSG01000024">
    <property type="protein sequence ID" value="KAA3520859.1"/>
    <property type="molecule type" value="Genomic_DNA"/>
</dbReference>
<dbReference type="InterPro" id="IPR025263">
    <property type="entry name" value="YhdP_central"/>
</dbReference>
<proteinExistence type="predicted"/>
<protein>
    <recommendedName>
        <fullName evidence="2">YhdP central domain-containing protein</fullName>
    </recommendedName>
</protein>
<evidence type="ECO:0000313" key="4">
    <source>
        <dbReference type="Proteomes" id="UP000436911"/>
    </source>
</evidence>
<comment type="caution">
    <text evidence="3">The sequence shown here is derived from an EMBL/GenBank/DDBJ whole genome shotgun (WGS) entry which is preliminary data.</text>
</comment>
<keyword evidence="1" id="KW-1133">Transmembrane helix</keyword>
<organism evidence="3 4">
    <name type="scientific">Agrobacterium vitis</name>
    <name type="common">Rhizobium vitis</name>
    <dbReference type="NCBI Taxonomy" id="373"/>
    <lineage>
        <taxon>Bacteria</taxon>
        <taxon>Pseudomonadati</taxon>
        <taxon>Pseudomonadota</taxon>
        <taxon>Alphaproteobacteria</taxon>
        <taxon>Hyphomicrobiales</taxon>
        <taxon>Rhizobiaceae</taxon>
        <taxon>Rhizobium/Agrobacterium group</taxon>
        <taxon>Agrobacterium</taxon>
    </lineage>
</organism>
<name>A0A368NTV5_AGRVI</name>
<evidence type="ECO:0000313" key="3">
    <source>
        <dbReference type="EMBL" id="KAA3520859.1"/>
    </source>
</evidence>
<gene>
    <name evidence="3" type="ORF">DXT89_24365</name>
</gene>
<evidence type="ECO:0000259" key="2">
    <source>
        <dbReference type="Pfam" id="PF13116"/>
    </source>
</evidence>
<sequence length="1172" mass="126047">MSNSVIHWNHKVAGALTARRTSGNIGDTGQGMGEIRGEKIRFRKGDIVALETLPSSQVEDPLIVHCPRRRGALTRLMRFGAYIVLSLMAMLGAAAIAIETGTLDQALSTGARAAFQSAIGDDLKADIDQTSIRLSKNLHLAVAAQNVTLTDPKTQQVVSKAGDVKLVIDPISLLMGRVSVTEIDVSGIDFDSSRLLQGGDLDLATLRIDKFPPFMETMFGNLDDVHGFIVRGGLDRLRLGGITLPAKNGIGQPVDVQVNDLTLTRRKDDSLAIEGEASIDGKVSMISAEAVTDGTRTTSLTATVTDLIATPFLIKRTPTGVWRDGADTSINIDFYALRQAPSQRPVLSARLRTENGILYVDGDKQELTRADINLAYDFDKLTAEIRPSEVDFGPTHVPFSGGFIDLDRLQSVPGDAQGIGIDLLVDQGTASVESSGEQPFPFSLKAFGQFIPSQRHLTFSELAVSTPHGSMQATLNVQFGNASPEIRFNGKLFEMRTAMVKQLWPYWMAMKPRAWVQANLFGGTISNASIDVLIPAGRMKPIPQPLDLGPDELKIAFDISGARMNVTGDLPPIRDLAGHFDLTGPDLQVRIDGGTSYFPSGRKVKLDKGTFSIANTYKKPLMANIAVSVSGPADAMAELATFKPMQALQRTEFVPEDFAGEIKADVQLYGGIIADQKPPPEVWKASLDLKGVDLKRPYMDKKITGFDGTLVVDPQNAVLQGDAQIDGVPVEIDFSQPVDRGSNRAPNWTVKGQLNDSQRAKLVPGLGDIVGGTIDLEVSRLDDNRQLVKSDLSRATLNIPVIGWTKGSGIPAKVSMELQDKSGLFMLDKFNLDGDGFGATGKLVVSKTNGLVGADLDHVKLASADDFGVSLQINKGIINAKVSGSSVDGRAFLKKLKAGSGSNGATGDSKSSSNSTDVDINVDIDKLIGFNDESLSGVRLVYGSRSGAITALKLSAVTDTGQAVVVQSAKAANGNDISLISSDAGTLVRFVDLYSHMRGGMLDVKIRGDLNKNWMGNVDLRNFRVENEDRLQKIVTTPATDDGRSLNSAVKRDLDVSSEKFQRAFARLIYQDGVLRTDNGIVRGEQVGASFQGTIKDTRGQMEMTGTFMPAYGLNRLFAEVPIIGSILGNGRDRGLLGITFKLKGPVDAPHLVVNPLSIIAPGMFRQIFEFQ</sequence>
<accession>A0A368NTV5</accession>
<reference evidence="3 4" key="1">
    <citation type="submission" date="2018-08" db="EMBL/GenBank/DDBJ databases">
        <title>Genome sequencing of Agrobacterium vitis strain ICMP 10754.</title>
        <authorList>
            <person name="Visnovsky S.B."/>
            <person name="Pitman A.R."/>
        </authorList>
    </citation>
    <scope>NUCLEOTIDE SEQUENCE [LARGE SCALE GENOMIC DNA]</scope>
    <source>
        <strain evidence="3 4">ICMP 10754</strain>
    </source>
</reference>